<dbReference type="OrthoDB" id="66881at2759"/>
<dbReference type="InterPro" id="IPR036188">
    <property type="entry name" value="FAD/NAD-bd_sf"/>
</dbReference>
<keyword evidence="2" id="KW-0285">Flavoprotein</keyword>
<dbReference type="Pfam" id="PF00743">
    <property type="entry name" value="FMO-like"/>
    <property type="match status" value="1"/>
</dbReference>
<organism evidence="6 7">
    <name type="scientific">Fusarium duplospermum</name>
    <dbReference type="NCBI Taxonomy" id="1325734"/>
    <lineage>
        <taxon>Eukaryota</taxon>
        <taxon>Fungi</taxon>
        <taxon>Dikarya</taxon>
        <taxon>Ascomycota</taxon>
        <taxon>Pezizomycotina</taxon>
        <taxon>Sordariomycetes</taxon>
        <taxon>Hypocreomycetidae</taxon>
        <taxon>Hypocreales</taxon>
        <taxon>Nectriaceae</taxon>
        <taxon>Fusarium</taxon>
        <taxon>Fusarium solani species complex</taxon>
    </lineage>
</organism>
<evidence type="ECO:0000256" key="5">
    <source>
        <dbReference type="ARBA" id="ARBA00023033"/>
    </source>
</evidence>
<keyword evidence="5" id="KW-0503">Monooxygenase</keyword>
<keyword evidence="7" id="KW-1185">Reference proteome</keyword>
<sequence length="491" mass="55583">MADPIEHHDILVLGAGLSGINTGRVLRKQLPHRSFTILEAQEAVGGTWRFFRYPGFRSDSFMTSFGFSWHQWRHRHKMAQAGEIVEYLEEAVDAAGLRDKIRFRHKMVGCEWRTDEQQWRVEVDVEGERKVFAANFVISCVGYYSYDKAMEATIPGIEDFGGQVVHPQWWPEDLDYSNKRVVVIGSGATAITIVPSLAEKASMVTMLQRSPSFVVSRHTTSGADDFLRRYFPSVLAHWFIYWKDVVWELFITQVLLNFPDKARKAIMDSMREALPKSVDVDVHFNPSYNPFQQRLCMCPEGDFFKAFHRDNCQVVTDVIETVTKDGILLKSGQKLEADIIITATGLYFELFSGVKPLVDGQPINPGSQYAWRGCMIESLPNMAFVMGYVTTSWTPGADLMAKIVARVIKRMEKTGSTTVMPVMEDREGKPKNLLVTATSNYFTKAADRMPKVTGESPWYGRVNLGIDWLAWMFGNVTTGLLYGGAQSKKDS</sequence>
<gene>
    <name evidence="6" type="ORF">CEP54_004433</name>
</gene>
<dbReference type="GO" id="GO:0004499">
    <property type="term" value="F:N,N-dimethylaniline monooxygenase activity"/>
    <property type="evidence" value="ECO:0007669"/>
    <property type="project" value="InterPro"/>
</dbReference>
<dbReference type="SUPFAM" id="SSF51905">
    <property type="entry name" value="FAD/NAD(P)-binding domain"/>
    <property type="match status" value="1"/>
</dbReference>
<evidence type="ECO:0000256" key="3">
    <source>
        <dbReference type="ARBA" id="ARBA00022827"/>
    </source>
</evidence>
<dbReference type="EMBL" id="NKCI01000031">
    <property type="protein sequence ID" value="RSL64999.1"/>
    <property type="molecule type" value="Genomic_DNA"/>
</dbReference>
<dbReference type="InterPro" id="IPR051820">
    <property type="entry name" value="FAD-binding_MO"/>
</dbReference>
<comment type="caution">
    <text evidence="6">The sequence shown here is derived from an EMBL/GenBank/DDBJ whole genome shotgun (WGS) entry which is preliminary data.</text>
</comment>
<evidence type="ECO:0000256" key="2">
    <source>
        <dbReference type="ARBA" id="ARBA00022630"/>
    </source>
</evidence>
<dbReference type="GO" id="GO:0050661">
    <property type="term" value="F:NADP binding"/>
    <property type="evidence" value="ECO:0007669"/>
    <property type="project" value="InterPro"/>
</dbReference>
<dbReference type="Gene3D" id="3.50.50.60">
    <property type="entry name" value="FAD/NAD(P)-binding domain"/>
    <property type="match status" value="2"/>
</dbReference>
<evidence type="ECO:0008006" key="8">
    <source>
        <dbReference type="Google" id="ProtNLM"/>
    </source>
</evidence>
<dbReference type="GO" id="GO:0050660">
    <property type="term" value="F:flavin adenine dinucleotide binding"/>
    <property type="evidence" value="ECO:0007669"/>
    <property type="project" value="InterPro"/>
</dbReference>
<dbReference type="InterPro" id="IPR020946">
    <property type="entry name" value="Flavin_mOase-like"/>
</dbReference>
<dbReference type="PANTHER" id="PTHR43872:SF1">
    <property type="entry name" value="MONOOXYGENASE, PUTATIVE (AFU_ORTHOLOGUE AFUA_8G02570)-RELATED"/>
    <property type="match status" value="1"/>
</dbReference>
<accession>A0A428QIB7</accession>
<proteinExistence type="predicted"/>
<evidence type="ECO:0000313" key="7">
    <source>
        <dbReference type="Proteomes" id="UP000288168"/>
    </source>
</evidence>
<protein>
    <recommendedName>
        <fullName evidence="8">Monooxygenase</fullName>
    </recommendedName>
</protein>
<evidence type="ECO:0000256" key="4">
    <source>
        <dbReference type="ARBA" id="ARBA00023002"/>
    </source>
</evidence>
<comment type="cofactor">
    <cofactor evidence="1">
        <name>FAD</name>
        <dbReference type="ChEBI" id="CHEBI:57692"/>
    </cofactor>
</comment>
<name>A0A428QIB7_9HYPO</name>
<dbReference type="PANTHER" id="PTHR43872">
    <property type="entry name" value="MONOOXYGENASE, PUTATIVE (AFU_ORTHOLOGUE AFUA_8G02570)-RELATED"/>
    <property type="match status" value="1"/>
</dbReference>
<keyword evidence="3" id="KW-0274">FAD</keyword>
<dbReference type="Proteomes" id="UP000288168">
    <property type="component" value="Unassembled WGS sequence"/>
</dbReference>
<keyword evidence="4" id="KW-0560">Oxidoreductase</keyword>
<dbReference type="AlphaFoldDB" id="A0A428QIB7"/>
<evidence type="ECO:0000313" key="6">
    <source>
        <dbReference type="EMBL" id="RSL64999.1"/>
    </source>
</evidence>
<evidence type="ECO:0000256" key="1">
    <source>
        <dbReference type="ARBA" id="ARBA00001974"/>
    </source>
</evidence>
<reference evidence="6 7" key="1">
    <citation type="submission" date="2017-06" db="EMBL/GenBank/DDBJ databases">
        <title>Comparative genomic analysis of Ambrosia Fusariam Clade fungi.</title>
        <authorList>
            <person name="Stajich J.E."/>
            <person name="Carrillo J."/>
            <person name="Kijimoto T."/>
            <person name="Eskalen A."/>
            <person name="O'Donnell K."/>
            <person name="Kasson M."/>
        </authorList>
    </citation>
    <scope>NUCLEOTIDE SEQUENCE [LARGE SCALE GENOMIC DNA]</scope>
    <source>
        <strain evidence="6 7">NRRL62584</strain>
    </source>
</reference>